<dbReference type="PANTHER" id="PTHR24253">
    <property type="entry name" value="TRANSMEMBRANE PROTEASE SERINE"/>
    <property type="match status" value="1"/>
</dbReference>
<evidence type="ECO:0000256" key="6">
    <source>
        <dbReference type="ARBA" id="ARBA00023157"/>
    </source>
</evidence>
<dbReference type="GO" id="GO:0031640">
    <property type="term" value="P:killing of cells of another organism"/>
    <property type="evidence" value="ECO:0007669"/>
    <property type="project" value="UniProtKB-KW"/>
</dbReference>
<keyword evidence="3" id="KW-0929">Antimicrobial</keyword>
<dbReference type="Pfam" id="PF00089">
    <property type="entry name" value="Trypsin"/>
    <property type="match status" value="1"/>
</dbReference>
<dbReference type="RefSeq" id="XP_026292945.1">
    <property type="nucleotide sequence ID" value="XM_026437160.2"/>
</dbReference>
<evidence type="ECO:0000256" key="5">
    <source>
        <dbReference type="ARBA" id="ARBA00022801"/>
    </source>
</evidence>
<dbReference type="InterPro" id="IPR043504">
    <property type="entry name" value="Peptidase_S1_PA_chymotrypsin"/>
</dbReference>
<dbReference type="EC" id="3.2.1.17" evidence="2"/>
<keyword evidence="6 8" id="KW-1015">Disulfide bond</keyword>
<feature type="chain" id="PRO_5026715899" description="lysozyme" evidence="9">
    <location>
        <begin position="22"/>
        <end position="477"/>
    </location>
</feature>
<evidence type="ECO:0000256" key="7">
    <source>
        <dbReference type="ARBA" id="ARBA00023295"/>
    </source>
</evidence>
<evidence type="ECO:0000256" key="1">
    <source>
        <dbReference type="ARBA" id="ARBA00000632"/>
    </source>
</evidence>
<dbReference type="InterPro" id="IPR009003">
    <property type="entry name" value="Peptidase_S1_PA"/>
</dbReference>
<dbReference type="Proteomes" id="UP000504606">
    <property type="component" value="Unplaced"/>
</dbReference>
<dbReference type="CDD" id="cd00190">
    <property type="entry name" value="Tryp_SPc"/>
    <property type="match status" value="1"/>
</dbReference>
<keyword evidence="9" id="KW-0732">Signal</keyword>
<comment type="catalytic activity">
    <reaction evidence="1">
        <text>Hydrolysis of (1-&gt;4)-beta-linkages between N-acetylmuramic acid and N-acetyl-D-glucosamine residues in a peptidoglycan and between N-acetyl-D-glucosamine residues in chitodextrins.</text>
        <dbReference type="EC" id="3.2.1.17"/>
    </reaction>
</comment>
<keyword evidence="12" id="KW-0645">Protease</keyword>
<dbReference type="Pfam" id="PF05497">
    <property type="entry name" value="Destabilase"/>
    <property type="match status" value="1"/>
</dbReference>
<dbReference type="OrthoDB" id="6331689at2759"/>
<keyword evidence="5" id="KW-0378">Hydrolase</keyword>
<feature type="signal peptide" evidence="9">
    <location>
        <begin position="1"/>
        <end position="21"/>
    </location>
</feature>
<dbReference type="Gene3D" id="2.40.10.10">
    <property type="entry name" value="Trypsin-like serine proteases"/>
    <property type="match status" value="1"/>
</dbReference>
<evidence type="ECO:0000256" key="3">
    <source>
        <dbReference type="ARBA" id="ARBA00022529"/>
    </source>
</evidence>
<keyword evidence="7" id="KW-0326">Glycosidase</keyword>
<dbReference type="PANTHER" id="PTHR24253:SF153">
    <property type="entry name" value="SERINE PROTEASE HEPSIN"/>
    <property type="match status" value="1"/>
</dbReference>
<sequence>MQALRLLFVVTAVPFMRIVEGAQVCGLRTAQGRTFVRNGQDTTNTTEIPWNVIVYDMKVKTGPTQICGGSLIKTDYFISAAHCFYINNKFLRNVTDFSAVVGGLYSAWNATEDTRQHVQLKQIYVHSFTGPLKLFSNDIALVLLSTHVSINVNVLPICLDWGQRLPPLPSGTLGLVAGFGGYRDMQYDVLKYTTLPFLDHHDCEKNTSLNLQMYTTVADKFCVGVNNGSAVGPGDSGGGIAFETEGKWFLRGVVSLGAYNKVENSFFTNVAHHVSWISDIAKEVVVPNLDAKCLRCICEAASGCNTTYGCALGFCGPFYMSRVYWRDGGKPVLPEDDPIRAGAYEDCGRNYTCSAVTVTNYMSKYGQDCNGDGHTNCDDYAMIHFNGGNACYQPMGDTNFSARYELCRADTLSLPPRTYHSLINSSTGMASADTSASVLQCGCSASYVFAAVIVSMWGAARRPHYMHRASILAATSF</sequence>
<dbReference type="CDD" id="cd16890">
    <property type="entry name" value="lyz_i"/>
    <property type="match status" value="1"/>
</dbReference>
<evidence type="ECO:0000256" key="9">
    <source>
        <dbReference type="SAM" id="SignalP"/>
    </source>
</evidence>
<dbReference type="FunFam" id="1.10.530.10:FF:000019">
    <property type="entry name" value="lysozyme"/>
    <property type="match status" value="1"/>
</dbReference>
<organism evidence="11 12">
    <name type="scientific">Frankliniella occidentalis</name>
    <name type="common">Western flower thrips</name>
    <name type="synonym">Euthrips occidentalis</name>
    <dbReference type="NCBI Taxonomy" id="133901"/>
    <lineage>
        <taxon>Eukaryota</taxon>
        <taxon>Metazoa</taxon>
        <taxon>Ecdysozoa</taxon>
        <taxon>Arthropoda</taxon>
        <taxon>Hexapoda</taxon>
        <taxon>Insecta</taxon>
        <taxon>Pterygota</taxon>
        <taxon>Neoptera</taxon>
        <taxon>Paraneoptera</taxon>
        <taxon>Thysanoptera</taxon>
        <taxon>Terebrantia</taxon>
        <taxon>Thripoidea</taxon>
        <taxon>Thripidae</taxon>
        <taxon>Frankliniella</taxon>
    </lineage>
</organism>
<evidence type="ECO:0000259" key="10">
    <source>
        <dbReference type="PROSITE" id="PS50240"/>
    </source>
</evidence>
<dbReference type="PROSITE" id="PS00134">
    <property type="entry name" value="TRYPSIN_HIS"/>
    <property type="match status" value="1"/>
</dbReference>
<dbReference type="InterPro" id="IPR008597">
    <property type="entry name" value="Invert_lysozyme"/>
</dbReference>
<dbReference type="AlphaFoldDB" id="A0A6J1TMU9"/>
<dbReference type="SMART" id="SM00020">
    <property type="entry name" value="Tryp_SPc"/>
    <property type="match status" value="1"/>
</dbReference>
<evidence type="ECO:0000313" key="12">
    <source>
        <dbReference type="RefSeq" id="XP_026292945.1"/>
    </source>
</evidence>
<dbReference type="GO" id="GO:0006508">
    <property type="term" value="P:proteolysis"/>
    <property type="evidence" value="ECO:0007669"/>
    <property type="project" value="UniProtKB-KW"/>
</dbReference>
<feature type="disulfide bond" evidence="8">
    <location>
        <begin position="293"/>
        <end position="377"/>
    </location>
</feature>
<reference evidence="12" key="1">
    <citation type="submission" date="2025-08" db="UniProtKB">
        <authorList>
            <consortium name="RefSeq"/>
        </authorList>
    </citation>
    <scope>IDENTIFICATION</scope>
    <source>
        <tissue evidence="12">Whole organism</tissue>
    </source>
</reference>
<dbReference type="PROSITE" id="PS51909">
    <property type="entry name" value="LYSOZYME_I"/>
    <property type="match status" value="1"/>
</dbReference>
<proteinExistence type="predicted"/>
<dbReference type="GO" id="GO:0042742">
    <property type="term" value="P:defense response to bacterium"/>
    <property type="evidence" value="ECO:0007669"/>
    <property type="project" value="UniProtKB-KW"/>
</dbReference>
<dbReference type="Gene3D" id="1.10.530.10">
    <property type="match status" value="1"/>
</dbReference>
<feature type="disulfide bond" evidence="8">
    <location>
        <begin position="310"/>
        <end position="315"/>
    </location>
</feature>
<evidence type="ECO:0000256" key="2">
    <source>
        <dbReference type="ARBA" id="ARBA00012732"/>
    </source>
</evidence>
<dbReference type="SUPFAM" id="SSF50494">
    <property type="entry name" value="Trypsin-like serine proteases"/>
    <property type="match status" value="1"/>
</dbReference>
<keyword evidence="4" id="KW-0081">Bacteriolytic enzyme</keyword>
<feature type="disulfide bond" evidence="8">
    <location>
        <begin position="347"/>
        <end position="353"/>
    </location>
</feature>
<dbReference type="InterPro" id="IPR001314">
    <property type="entry name" value="Peptidase_S1A"/>
</dbReference>
<dbReference type="InterPro" id="IPR018114">
    <property type="entry name" value="TRYPSIN_HIS"/>
</dbReference>
<dbReference type="GeneID" id="113217320"/>
<dbReference type="GO" id="GO:0003796">
    <property type="term" value="F:lysozyme activity"/>
    <property type="evidence" value="ECO:0007669"/>
    <property type="project" value="UniProtKB-EC"/>
</dbReference>
<dbReference type="GO" id="GO:0004252">
    <property type="term" value="F:serine-type endopeptidase activity"/>
    <property type="evidence" value="ECO:0007669"/>
    <property type="project" value="InterPro"/>
</dbReference>
<feature type="disulfide bond" evidence="8">
    <location>
        <begin position="298"/>
        <end position="304"/>
    </location>
</feature>
<dbReference type="KEGG" id="foc:113217320"/>
<evidence type="ECO:0000313" key="11">
    <source>
        <dbReference type="Proteomes" id="UP000504606"/>
    </source>
</evidence>
<dbReference type="PROSITE" id="PS50240">
    <property type="entry name" value="TRYPSIN_DOM"/>
    <property type="match status" value="1"/>
</dbReference>
<name>A0A6J1TMU9_FRAOC</name>
<evidence type="ECO:0000256" key="4">
    <source>
        <dbReference type="ARBA" id="ARBA00022638"/>
    </source>
</evidence>
<accession>A0A6J1TMU9</accession>
<feature type="domain" description="Peptidase S1" evidence="10">
    <location>
        <begin position="36"/>
        <end position="282"/>
    </location>
</feature>
<gene>
    <name evidence="12" type="primary">LOC113217320</name>
</gene>
<evidence type="ECO:0000256" key="8">
    <source>
        <dbReference type="PIRSR" id="PIRSR608597-3"/>
    </source>
</evidence>
<protein>
    <recommendedName>
        <fullName evidence="2">lysozyme</fullName>
        <ecNumber evidence="2">3.2.1.17</ecNumber>
    </recommendedName>
</protein>
<dbReference type="InterPro" id="IPR001254">
    <property type="entry name" value="Trypsin_dom"/>
</dbReference>
<keyword evidence="11" id="KW-1185">Reference proteome</keyword>
<dbReference type="PRINTS" id="PR00722">
    <property type="entry name" value="CHYMOTRYPSIN"/>
</dbReference>